<reference evidence="12" key="1">
    <citation type="submission" date="2016-04" db="UniProtKB">
        <authorList>
            <consortium name="WormBaseParasite"/>
        </authorList>
    </citation>
    <scope>IDENTIFICATION</scope>
</reference>
<dbReference type="Pfam" id="PF16134">
    <property type="entry name" value="THOC2_N"/>
    <property type="match status" value="2"/>
</dbReference>
<accession>A0A158R5S7</accession>
<dbReference type="Proteomes" id="UP000046393">
    <property type="component" value="Unplaced"/>
</dbReference>
<feature type="domain" description="THO complex subunitTHOC2 N-terminal" evidence="9">
    <location>
        <begin position="561"/>
        <end position="636"/>
    </location>
</feature>
<feature type="compositionally biased region" description="Basic and acidic residues" evidence="7">
    <location>
        <begin position="1246"/>
        <end position="1275"/>
    </location>
</feature>
<sequence length="1454" mass="165554">MSEDGFNTAVELLQICRNVLDDRLSVDAGFGLIQTMNKSDPSVASILVDVLSLLDAEIVATKAKGDLQKRFVELISQLSNKVVLEEVLRVELSVMGANDSTMRSRIVKTKTKLFFKQLKFNLFREESEGYAKLLTELLSLTSLNAQVIVTRIHRLIGQFNLDPNRTLDIILECFEAEPNRRQFFLALLTELKASSDDLCNILGFKFTFYQKNNDTPRSLYRLAAIMCHEKYIDLLSLCSFLTPKLNELIIDHKERLSRDSKRARKAETICTGALPVEPRSNGSYADDSSAPIAGVSFASVYAVQDAEDEKLEAGCDVSHFLFLFLNTVLENILTKNQKLGLTYALLEEGAWPSAKQLLDRFPEFYAVSASRDIALAIADMLERSIDDFYQEKCKVALEPTSLPPSFADAHSLEIVGSWSELISVVLPVLTYLGPYVAYRPNAATKLVRLLTVYFEEKEKSVDSAHHIYLSTISNTLVDIIDEVLLPSLSLTTFDYTFSEELWNLISHFPYMLRYRMYSRWKTVHTLRHSKINIRKAKTYGMVRYVVKRLSKESVRIMGRQLGKLCHAHPGVVFDYLLNQIQTFENLIEPVVESIRFLSNLEFDVLSFCIIEHLASPEKQQLKSSDGTLSPWLQSLATFIGTVFLKYNMELTGVLQYVANQLKNGKSFDLLVLREIIQNMSGIESTTNLTADQLEALAGGDTLRQEAGSFSLIRANRRATTRLREALFKEHLIVGLSILTAQQRQCIVFVESNDIPLKLAGQMLDKCQETLVQFGSFLRSNIRNEEYLNRMPSLCELISRFHLTTDAAFFLSRPTFMPRIYSLFDKARKALRDPDGSKVKLDGTQKFELFKKCFDEVFGELEKTAVPLLPEVAWTDISPKVFMIFWGLTLYDIYIPKGGYENEMVKVRKSISALQENVDLSKTRRAKEEEQLKGTEKKLGEELKRQTEHVERILNILRIDKERFFAECHPKLRGMQMAHFLQHCILPRAVFTDVDAAYCAKFVHLMHVQRTGFFQTVFFFDKLFTDLAVVLAAFSENEANCFGRFLAMMLELVQRWHSEKSIYEKECQRYPGFITKVQMPGETTANSSDGMDFESYRTLCHKWQARMTRSFLGILTGSNYVLMRNCLMVMIKVLQYFPLIDSHVSNLEKCVSMVRDKEKGVRDDLSLMAASYLGHLRMRKTKTFADHEFYNRVVDPKKTARTKAADSRKTVARVETSTLEVKKGGNKGSDSSVTKKIVSSTASGSNKVDHLSSDSNTSKDTHKIATSNEERKRGAEPADTPSKKKNKTLDAESSEKDAKKEVIKEELVQEDGEVTSSSPPSSTHLSYQHETTPPAKKSRSRNDDDTGKREVPKTRHDDRKEEKERKKSGGINRNKSDDYGKPRERSWKRPGDSSLQESESSQKILRKDNGSSERERTPDSRVSRVSDPGNSSRSSSKHRRSREPQRKDNGRDRDR</sequence>
<dbReference type="GO" id="GO:0006406">
    <property type="term" value="P:mRNA export from nucleus"/>
    <property type="evidence" value="ECO:0007669"/>
    <property type="project" value="InterPro"/>
</dbReference>
<dbReference type="WBParaSite" id="SMUV_0000798201-mRNA-1">
    <property type="protein sequence ID" value="SMUV_0000798201-mRNA-1"/>
    <property type="gene ID" value="SMUV_0000798201"/>
</dbReference>
<feature type="coiled-coil region" evidence="6">
    <location>
        <begin position="910"/>
        <end position="944"/>
    </location>
</feature>
<evidence type="ECO:0000256" key="6">
    <source>
        <dbReference type="SAM" id="Coils"/>
    </source>
</evidence>
<feature type="compositionally biased region" description="Polar residues" evidence="7">
    <location>
        <begin position="1392"/>
        <end position="1402"/>
    </location>
</feature>
<evidence type="ECO:0000259" key="10">
    <source>
        <dbReference type="Pfam" id="PF16134"/>
    </source>
</evidence>
<dbReference type="GO" id="GO:0003729">
    <property type="term" value="F:mRNA binding"/>
    <property type="evidence" value="ECO:0007669"/>
    <property type="project" value="TreeGrafter"/>
</dbReference>
<dbReference type="Pfam" id="PF11262">
    <property type="entry name" value="Tho2"/>
    <property type="match status" value="1"/>
</dbReference>
<dbReference type="InterPro" id="IPR040007">
    <property type="entry name" value="Tho2"/>
</dbReference>
<feature type="compositionally biased region" description="Basic and acidic residues" evidence="7">
    <location>
        <begin position="1197"/>
        <end position="1208"/>
    </location>
</feature>
<organism evidence="11 12">
    <name type="scientific">Syphacia muris</name>
    <dbReference type="NCBI Taxonomy" id="451379"/>
    <lineage>
        <taxon>Eukaryota</taxon>
        <taxon>Metazoa</taxon>
        <taxon>Ecdysozoa</taxon>
        <taxon>Nematoda</taxon>
        <taxon>Chromadorea</taxon>
        <taxon>Rhabditida</taxon>
        <taxon>Spirurina</taxon>
        <taxon>Oxyuridomorpha</taxon>
        <taxon>Oxyuroidea</taxon>
        <taxon>Oxyuridae</taxon>
        <taxon>Syphacia</taxon>
    </lineage>
</organism>
<proteinExistence type="inferred from homology"/>
<feature type="compositionally biased region" description="Polar residues" evidence="7">
    <location>
        <begin position="1227"/>
        <end position="1245"/>
    </location>
</feature>
<evidence type="ECO:0000256" key="4">
    <source>
        <dbReference type="ARBA" id="ARBA00023242"/>
    </source>
</evidence>
<feature type="domain" description="THO complex subunitTHOC2 C-terminal" evidence="8">
    <location>
        <begin position="873"/>
        <end position="1175"/>
    </location>
</feature>
<dbReference type="PANTHER" id="PTHR21597">
    <property type="entry name" value="THO2 PROTEIN"/>
    <property type="match status" value="1"/>
</dbReference>
<keyword evidence="11" id="KW-1185">Reference proteome</keyword>
<dbReference type="PANTHER" id="PTHR21597:SF0">
    <property type="entry name" value="THO COMPLEX SUBUNIT 2"/>
    <property type="match status" value="1"/>
</dbReference>
<evidence type="ECO:0000256" key="3">
    <source>
        <dbReference type="ARBA" id="ARBA00019596"/>
    </source>
</evidence>
<feature type="compositionally biased region" description="Basic and acidic residues" evidence="7">
    <location>
        <begin position="1286"/>
        <end position="1306"/>
    </location>
</feature>
<comment type="similarity">
    <text evidence="2">Belongs to the THOC2 family.</text>
</comment>
<evidence type="ECO:0000313" key="11">
    <source>
        <dbReference type="Proteomes" id="UP000046393"/>
    </source>
</evidence>
<dbReference type="Pfam" id="PF11732">
    <property type="entry name" value="Thoc2"/>
    <property type="match status" value="1"/>
</dbReference>
<evidence type="ECO:0000256" key="1">
    <source>
        <dbReference type="ARBA" id="ARBA00004123"/>
    </source>
</evidence>
<evidence type="ECO:0000313" key="12">
    <source>
        <dbReference type="WBParaSite" id="SMUV_0000798201-mRNA-1"/>
    </source>
</evidence>
<dbReference type="InterPro" id="IPR032302">
    <property type="entry name" value="THOC2_N"/>
</dbReference>
<feature type="region of interest" description="Disordered" evidence="7">
    <location>
        <begin position="1197"/>
        <end position="1454"/>
    </location>
</feature>
<dbReference type="GO" id="GO:0000445">
    <property type="term" value="C:THO complex part of transcription export complex"/>
    <property type="evidence" value="ECO:0007669"/>
    <property type="project" value="TreeGrafter"/>
</dbReference>
<dbReference type="InterPro" id="IPR021418">
    <property type="entry name" value="THO_THOC2_C"/>
</dbReference>
<keyword evidence="4" id="KW-0539">Nucleus</keyword>
<feature type="compositionally biased region" description="Basic and acidic residues" evidence="7">
    <location>
        <begin position="1404"/>
        <end position="1423"/>
    </location>
</feature>
<evidence type="ECO:0000259" key="9">
    <source>
        <dbReference type="Pfam" id="PF11732"/>
    </source>
</evidence>
<comment type="subcellular location">
    <subcellularLocation>
        <location evidence="1">Nucleus</location>
    </subcellularLocation>
</comment>
<feature type="compositionally biased region" description="Basic and acidic residues" evidence="7">
    <location>
        <begin position="1373"/>
        <end position="1390"/>
    </location>
</feature>
<dbReference type="STRING" id="451379.A0A158R5S7"/>
<feature type="compositionally biased region" description="Basic and acidic residues" evidence="7">
    <location>
        <begin position="1339"/>
        <end position="1366"/>
    </location>
</feature>
<evidence type="ECO:0000259" key="8">
    <source>
        <dbReference type="Pfam" id="PF11262"/>
    </source>
</evidence>
<dbReference type="GO" id="GO:0006397">
    <property type="term" value="P:mRNA processing"/>
    <property type="evidence" value="ECO:0007669"/>
    <property type="project" value="InterPro"/>
</dbReference>
<feature type="domain" description="THO complex subunit 2 N-terminal" evidence="10">
    <location>
        <begin position="17"/>
        <end position="396"/>
    </location>
</feature>
<evidence type="ECO:0000256" key="7">
    <source>
        <dbReference type="SAM" id="MobiDB-lite"/>
    </source>
</evidence>
<protein>
    <recommendedName>
        <fullName evidence="3">THO complex subunit 2</fullName>
    </recommendedName>
</protein>
<evidence type="ECO:0000256" key="2">
    <source>
        <dbReference type="ARBA" id="ARBA00007857"/>
    </source>
</evidence>
<feature type="domain" description="THO complex subunit 2 N-terminal" evidence="10">
    <location>
        <begin position="411"/>
        <end position="559"/>
    </location>
</feature>
<dbReference type="InterPro" id="IPR021726">
    <property type="entry name" value="THO_THOC2_N"/>
</dbReference>
<comment type="subunit">
    <text evidence="5">Component of the THO subcomplex, which is composed of THOC1, THOC2, THOC3, THOC5, THOC6 and THOC7. The THO subcomplex interacts with DDX39B to form the THO-DDX39B complex which multimerizes into a 28-subunit tetrameric assembly. Component of the transcription/export (TREX) complex at least composed of ALYREF/THOC4, DDX39B, SARNP/CIP29, CHTOP and the THO subcomplex; in the complex interacts with THOC1, THOC3, THOC5, THOC7 and DDX39B. TREX seems to have a dynamic structure involving ATP-dependent remodeling. Interacts with POLDIP3 and ZC3H11A.</text>
</comment>
<evidence type="ECO:0000256" key="5">
    <source>
        <dbReference type="ARBA" id="ARBA00047033"/>
    </source>
</evidence>
<name>A0A158R5S7_9BILA</name>
<feature type="compositionally biased region" description="Basic and acidic residues" evidence="7">
    <location>
        <begin position="1441"/>
        <end position="1454"/>
    </location>
</feature>
<keyword evidence="6" id="KW-0175">Coiled coil</keyword>